<keyword evidence="1" id="KW-0711">Selenium</keyword>
<dbReference type="InterPro" id="IPR017582">
    <property type="entry name" value="SelU"/>
</dbReference>
<dbReference type="GO" id="GO:0043828">
    <property type="term" value="F:tRNA 2-selenouridine synthase activity"/>
    <property type="evidence" value="ECO:0007669"/>
    <property type="project" value="InterPro"/>
</dbReference>
<dbReference type="InterPro" id="IPR027417">
    <property type="entry name" value="P-loop_NTPase"/>
</dbReference>
<dbReference type="InterPro" id="IPR001763">
    <property type="entry name" value="Rhodanese-like_dom"/>
</dbReference>
<dbReference type="Pfam" id="PF00581">
    <property type="entry name" value="Rhodanese"/>
    <property type="match status" value="1"/>
</dbReference>
<accession>A0A4U8YND4</accession>
<dbReference type="SUPFAM" id="SSF52821">
    <property type="entry name" value="Rhodanese/Cell cycle control phosphatase"/>
    <property type="match status" value="1"/>
</dbReference>
<dbReference type="PANTHER" id="PTHR30401:SF0">
    <property type="entry name" value="TRNA 2-SELENOURIDINE SYNTHASE"/>
    <property type="match status" value="1"/>
</dbReference>
<dbReference type="GO" id="GO:0002098">
    <property type="term" value="P:tRNA wobble uridine modification"/>
    <property type="evidence" value="ECO:0007669"/>
    <property type="project" value="InterPro"/>
</dbReference>
<dbReference type="Pfam" id="PF26341">
    <property type="entry name" value="AAA_SelU"/>
    <property type="match status" value="1"/>
</dbReference>
<dbReference type="Proteomes" id="UP000507962">
    <property type="component" value="Unassembled WGS sequence"/>
</dbReference>
<dbReference type="NCBIfam" id="NF008750">
    <property type="entry name" value="PRK11784.1-2"/>
    <property type="match status" value="1"/>
</dbReference>
<dbReference type="PANTHER" id="PTHR30401">
    <property type="entry name" value="TRNA 2-SELENOURIDINE SYNTHASE"/>
    <property type="match status" value="1"/>
</dbReference>
<reference evidence="3 4" key="1">
    <citation type="submission" date="2019-03" db="EMBL/GenBank/DDBJ databases">
        <authorList>
            <person name="Nijsse B."/>
        </authorList>
    </citation>
    <scope>NUCLEOTIDE SEQUENCE [LARGE SCALE GENOMIC DNA]</scope>
    <source>
        <strain evidence="3">Desulfoluna butyratoxydans MSL71</strain>
    </source>
</reference>
<evidence type="ECO:0000259" key="2">
    <source>
        <dbReference type="PROSITE" id="PS50206"/>
    </source>
</evidence>
<sequence length="401" mass="45457">MTHSDTDNHEHDQKEELEALLKQVLPLNLPHVHFKDIAAIERVMPQENFTEILTDLAHGKKGPYTLIDVRSEAEFERERLPFAVNIPILTNEERHNVGLIYKRHDKDLALSYAWHLARQKEEAYLEKVRELAQGGPVILYCWRGGGRSRYTTSMLNQNGIDAVRLNGGQKAFRKEVHTMLYETTLTLYPFSGQTGCGKSELLEYIQAHHPDLPVLHLEAAAGHAASVFGEIRFNLMGESLAKSQRDFETNLYVNILQHRNPDGSLPPFLTEMESSKIGRFNLPPSVCKALEKETHIGLTCPLETRLARLEKEYFGKGGKEVEEMVKDAVRFLTRRVGKETVERWCAAIDAGDYRGFLNEVMVDYYDKVYKAVDAPPLFTVPNVDPAEAAAAIAAWYHSAKK</sequence>
<proteinExistence type="predicted"/>
<dbReference type="SUPFAM" id="SSF52540">
    <property type="entry name" value="P-loop containing nucleoside triphosphate hydrolases"/>
    <property type="match status" value="1"/>
</dbReference>
<dbReference type="SMART" id="SM00450">
    <property type="entry name" value="RHOD"/>
    <property type="match status" value="1"/>
</dbReference>
<evidence type="ECO:0000313" key="4">
    <source>
        <dbReference type="Proteomes" id="UP000507962"/>
    </source>
</evidence>
<keyword evidence="4" id="KW-1185">Reference proteome</keyword>
<evidence type="ECO:0000313" key="3">
    <source>
        <dbReference type="EMBL" id="VFQ45615.1"/>
    </source>
</evidence>
<dbReference type="InterPro" id="IPR036873">
    <property type="entry name" value="Rhodanese-like_dom_sf"/>
</dbReference>
<dbReference type="PROSITE" id="PS50206">
    <property type="entry name" value="RHODANESE_3"/>
    <property type="match status" value="1"/>
</dbReference>
<name>A0A4U8YND4_9BACT</name>
<feature type="domain" description="Rhodanese" evidence="2">
    <location>
        <begin position="60"/>
        <end position="181"/>
    </location>
</feature>
<dbReference type="InterPro" id="IPR058840">
    <property type="entry name" value="AAA_SelU"/>
</dbReference>
<dbReference type="RefSeq" id="WP_180142418.1">
    <property type="nucleotide sequence ID" value="NZ_CAADHO010000006.1"/>
</dbReference>
<evidence type="ECO:0000256" key="1">
    <source>
        <dbReference type="ARBA" id="ARBA00023266"/>
    </source>
</evidence>
<protein>
    <submittedName>
        <fullName evidence="3">Trna 2-selenouridine synthase</fullName>
    </submittedName>
</protein>
<gene>
    <name evidence="3" type="ORF">MSL71_32760</name>
</gene>
<dbReference type="Gene3D" id="3.40.250.10">
    <property type="entry name" value="Rhodanese-like domain"/>
    <property type="match status" value="1"/>
</dbReference>
<dbReference type="EMBL" id="CAADHO010000006">
    <property type="protein sequence ID" value="VFQ45615.1"/>
    <property type="molecule type" value="Genomic_DNA"/>
</dbReference>
<organism evidence="3 4">
    <name type="scientific">Desulfoluna butyratoxydans</name>
    <dbReference type="NCBI Taxonomy" id="231438"/>
    <lineage>
        <taxon>Bacteria</taxon>
        <taxon>Pseudomonadati</taxon>
        <taxon>Thermodesulfobacteriota</taxon>
        <taxon>Desulfobacteria</taxon>
        <taxon>Desulfobacterales</taxon>
        <taxon>Desulfolunaceae</taxon>
        <taxon>Desulfoluna</taxon>
    </lineage>
</organism>
<dbReference type="AlphaFoldDB" id="A0A4U8YND4"/>
<dbReference type="NCBIfam" id="TIGR03167">
    <property type="entry name" value="tRNA_sel_U_synt"/>
    <property type="match status" value="1"/>
</dbReference>